<gene>
    <name evidence="2" type="ORF">FN846DRAFT_23712</name>
</gene>
<organism evidence="2 3">
    <name type="scientific">Sphaerosporella brunnea</name>
    <dbReference type="NCBI Taxonomy" id="1250544"/>
    <lineage>
        <taxon>Eukaryota</taxon>
        <taxon>Fungi</taxon>
        <taxon>Dikarya</taxon>
        <taxon>Ascomycota</taxon>
        <taxon>Pezizomycotina</taxon>
        <taxon>Pezizomycetes</taxon>
        <taxon>Pezizales</taxon>
        <taxon>Pyronemataceae</taxon>
        <taxon>Sphaerosporella</taxon>
    </lineage>
</organism>
<evidence type="ECO:0000313" key="3">
    <source>
        <dbReference type="Proteomes" id="UP000326924"/>
    </source>
</evidence>
<proteinExistence type="predicted"/>
<dbReference type="GO" id="GO:0005829">
    <property type="term" value="C:cytosol"/>
    <property type="evidence" value="ECO:0007669"/>
    <property type="project" value="TreeGrafter"/>
</dbReference>
<dbReference type="PANTHER" id="PTHR10933">
    <property type="entry name" value="IMMUNOGLOBULIN-BINDING PROTEIN 1"/>
    <property type="match status" value="1"/>
</dbReference>
<name>A0A5J5EUQ4_9PEZI</name>
<evidence type="ECO:0000313" key="2">
    <source>
        <dbReference type="EMBL" id="KAA8904652.1"/>
    </source>
</evidence>
<dbReference type="GO" id="GO:0009966">
    <property type="term" value="P:regulation of signal transduction"/>
    <property type="evidence" value="ECO:0007669"/>
    <property type="project" value="InterPro"/>
</dbReference>
<dbReference type="GO" id="GO:0035303">
    <property type="term" value="P:regulation of dephosphorylation"/>
    <property type="evidence" value="ECO:0007669"/>
    <property type="project" value="TreeGrafter"/>
</dbReference>
<dbReference type="FunCoup" id="A0A5J5EUQ4">
    <property type="interactions" value="696"/>
</dbReference>
<accession>A0A5J5EUQ4</accession>
<dbReference type="InterPro" id="IPR007304">
    <property type="entry name" value="TAP46-like"/>
</dbReference>
<sequence length="381" mass="42717">MCACINPCPRIGNPPTLCFNLTPSMSTNHENDQDTAAGTIKTLLVEADALKEELSNYPDSNSDEYQAKLCAAVSKYEQAKELVARASMFSLNESLEDLATADMRCLLIPFHLAELNMRLKSPDRKAVLLRSMELYKEFIAYCDAYDLVSKEERAAAENAGTGRPVSTLPTDPGARRTAKIAQFKAEKELRAKIEMLANQQNRDDEDLREYYKASIKLAIMQTIQSLEMIVLELDMLARAPPPEAPASKYQPEEDDLRRRSHKDDWNSERLDTLPNTIKGGALLTKDGKPLRPFVLLDKRQQLKDGVFRPGHSLPTMTIDEYLEEERKRGGIIEGGGEKSGVKPEVDEDDYEEADKATMKARAWDEFVEQNPKGSGNTLNRG</sequence>
<feature type="region of interest" description="Disordered" evidence="1">
    <location>
        <begin position="241"/>
        <end position="271"/>
    </location>
</feature>
<evidence type="ECO:0000256" key="1">
    <source>
        <dbReference type="SAM" id="MobiDB-lite"/>
    </source>
</evidence>
<feature type="region of interest" description="Disordered" evidence="1">
    <location>
        <begin position="328"/>
        <end position="356"/>
    </location>
</feature>
<dbReference type="EMBL" id="VXIS01000105">
    <property type="protein sequence ID" value="KAA8904652.1"/>
    <property type="molecule type" value="Genomic_DNA"/>
</dbReference>
<dbReference type="PANTHER" id="PTHR10933:SF9">
    <property type="entry name" value="IMMUNOGLOBULIN-BINDING PROTEIN 1"/>
    <property type="match status" value="1"/>
</dbReference>
<dbReference type="Proteomes" id="UP000326924">
    <property type="component" value="Unassembled WGS sequence"/>
</dbReference>
<dbReference type="Gene3D" id="1.25.40.540">
    <property type="entry name" value="TAP42-like family"/>
    <property type="match status" value="1"/>
</dbReference>
<keyword evidence="3" id="KW-1185">Reference proteome</keyword>
<feature type="compositionally biased region" description="Basic and acidic residues" evidence="1">
    <location>
        <begin position="328"/>
        <end position="344"/>
    </location>
</feature>
<comment type="caution">
    <text evidence="2">The sequence shown here is derived from an EMBL/GenBank/DDBJ whole genome shotgun (WGS) entry which is preliminary data.</text>
</comment>
<feature type="compositionally biased region" description="Basic and acidic residues" evidence="1">
    <location>
        <begin position="255"/>
        <end position="271"/>
    </location>
</feature>
<dbReference type="InterPro" id="IPR038511">
    <property type="entry name" value="TAP42/TAP46-like_sf"/>
</dbReference>
<dbReference type="AlphaFoldDB" id="A0A5J5EUQ4"/>
<dbReference type="GO" id="GO:0051721">
    <property type="term" value="F:protein phosphatase 2A binding"/>
    <property type="evidence" value="ECO:0007669"/>
    <property type="project" value="TreeGrafter"/>
</dbReference>
<dbReference type="InParanoid" id="A0A5J5EUQ4"/>
<dbReference type="Pfam" id="PF04177">
    <property type="entry name" value="TAP42"/>
    <property type="match status" value="1"/>
</dbReference>
<dbReference type="OrthoDB" id="10261753at2759"/>
<protein>
    <submittedName>
        <fullName evidence="2">TAP42-like protein</fullName>
    </submittedName>
</protein>
<reference evidence="2 3" key="1">
    <citation type="submission" date="2019-09" db="EMBL/GenBank/DDBJ databases">
        <title>Draft genome of the ectomycorrhizal ascomycete Sphaerosporella brunnea.</title>
        <authorList>
            <consortium name="DOE Joint Genome Institute"/>
            <person name="Benucci G.M."/>
            <person name="Marozzi G."/>
            <person name="Antonielli L."/>
            <person name="Sanchez S."/>
            <person name="Marco P."/>
            <person name="Wang X."/>
            <person name="Falini L.B."/>
            <person name="Barry K."/>
            <person name="Haridas S."/>
            <person name="Lipzen A."/>
            <person name="Labutti K."/>
            <person name="Grigoriev I.V."/>
            <person name="Murat C."/>
            <person name="Martin F."/>
            <person name="Albertini E."/>
            <person name="Donnini D."/>
            <person name="Bonito G."/>
        </authorList>
    </citation>
    <scope>NUCLEOTIDE SEQUENCE [LARGE SCALE GENOMIC DNA]</scope>
    <source>
        <strain evidence="2 3">Sb_GMNB300</strain>
    </source>
</reference>